<dbReference type="Proteomes" id="UP001164250">
    <property type="component" value="Chromosome 2"/>
</dbReference>
<name>A0ACC1BXZ7_9ROSI</name>
<accession>A0ACC1BXZ7</accession>
<reference evidence="2" key="1">
    <citation type="journal article" date="2023" name="G3 (Bethesda)">
        <title>Genome assembly and association tests identify interacting loci associated with vigor, precocity, and sex in interspecific pistachio rootstocks.</title>
        <authorList>
            <person name="Palmer W."/>
            <person name="Jacygrad E."/>
            <person name="Sagayaradj S."/>
            <person name="Cavanaugh K."/>
            <person name="Han R."/>
            <person name="Bertier L."/>
            <person name="Beede B."/>
            <person name="Kafkas S."/>
            <person name="Golino D."/>
            <person name="Preece J."/>
            <person name="Michelmore R."/>
        </authorList>
    </citation>
    <scope>NUCLEOTIDE SEQUENCE [LARGE SCALE GENOMIC DNA]</scope>
</reference>
<evidence type="ECO:0000313" key="2">
    <source>
        <dbReference type="Proteomes" id="UP001164250"/>
    </source>
</evidence>
<keyword evidence="2" id="KW-1185">Reference proteome</keyword>
<proteinExistence type="predicted"/>
<gene>
    <name evidence="1" type="ORF">Patl1_18251</name>
</gene>
<organism evidence="1 2">
    <name type="scientific">Pistacia atlantica</name>
    <dbReference type="NCBI Taxonomy" id="434234"/>
    <lineage>
        <taxon>Eukaryota</taxon>
        <taxon>Viridiplantae</taxon>
        <taxon>Streptophyta</taxon>
        <taxon>Embryophyta</taxon>
        <taxon>Tracheophyta</taxon>
        <taxon>Spermatophyta</taxon>
        <taxon>Magnoliopsida</taxon>
        <taxon>eudicotyledons</taxon>
        <taxon>Gunneridae</taxon>
        <taxon>Pentapetalae</taxon>
        <taxon>rosids</taxon>
        <taxon>malvids</taxon>
        <taxon>Sapindales</taxon>
        <taxon>Anacardiaceae</taxon>
        <taxon>Pistacia</taxon>
    </lineage>
</organism>
<dbReference type="EMBL" id="CM047898">
    <property type="protein sequence ID" value="KAJ0104577.1"/>
    <property type="molecule type" value="Genomic_DNA"/>
</dbReference>
<evidence type="ECO:0000313" key="1">
    <source>
        <dbReference type="EMBL" id="KAJ0104577.1"/>
    </source>
</evidence>
<comment type="caution">
    <text evidence="1">The sequence shown here is derived from an EMBL/GenBank/DDBJ whole genome shotgun (WGS) entry which is preliminary data.</text>
</comment>
<sequence length="136" mass="16068">MTEEYETYRRMDKKFQEAYHCCLDNKNKLEHPNKRLEDLKAELLNWHDGMNVQEQNSGDVVARQLDDDNRGRNTTPRINKHVEAKKVGAEQEVREGEDEDEVDQQTTPVQLFQVRLNSRVQVMSMRLSTKMYVTLI</sequence>
<protein>
    <submittedName>
        <fullName evidence="1">Uncharacterized protein</fullName>
    </submittedName>
</protein>